<reference evidence="1 2" key="1">
    <citation type="journal article" date="2019" name="Int. J. Syst. Evol. Microbiol.">
        <title>The Global Catalogue of Microorganisms (GCM) 10K type strain sequencing project: providing services to taxonomists for standard genome sequencing and annotation.</title>
        <authorList>
            <consortium name="The Broad Institute Genomics Platform"/>
            <consortium name="The Broad Institute Genome Sequencing Center for Infectious Disease"/>
            <person name="Wu L."/>
            <person name="Ma J."/>
        </authorList>
    </citation>
    <scope>NUCLEOTIDE SEQUENCE [LARGE SCALE GENOMIC DNA]</scope>
    <source>
        <strain evidence="1 2">JCM 15395</strain>
    </source>
</reference>
<dbReference type="Gene3D" id="3.30.70.1280">
    <property type="entry name" value="SP0830-like domains"/>
    <property type="match status" value="1"/>
</dbReference>
<dbReference type="PIRSF" id="PIRSF008502">
    <property type="entry name" value="UCP008502"/>
    <property type="match status" value="1"/>
</dbReference>
<gene>
    <name evidence="1" type="ORF">GCM10009001_30920</name>
</gene>
<dbReference type="EMBL" id="BAAADS010000025">
    <property type="protein sequence ID" value="GAA0611503.1"/>
    <property type="molecule type" value="Genomic_DNA"/>
</dbReference>
<comment type="caution">
    <text evidence="1">The sequence shown here is derived from an EMBL/GenBank/DDBJ whole genome shotgun (WGS) entry which is preliminary data.</text>
</comment>
<evidence type="ECO:0000313" key="2">
    <source>
        <dbReference type="Proteomes" id="UP001500866"/>
    </source>
</evidence>
<sequence>MTTYVALLRAINLGRKNKVKMAELRSFLESLGLQQVRTYIQSGNIIFDSEMKAFALKNKLEWELEEKFGFAIPVMLRTRSEWSKIVEQCPYADKKLTNEQSIHISFLAATPSQHAIDRLGDYENNIDTYELIGKEVYMLFGRNLHKSNLQRHLQKLEIPATMRNWKTVMKLETLLTEREG</sequence>
<dbReference type="SUPFAM" id="SSF160379">
    <property type="entry name" value="SP0830-like"/>
    <property type="match status" value="1"/>
</dbReference>
<dbReference type="Pfam" id="PF08002">
    <property type="entry name" value="DUF1697"/>
    <property type="match status" value="1"/>
</dbReference>
<protein>
    <submittedName>
        <fullName evidence="1">DUF1697 domain-containing protein</fullName>
    </submittedName>
</protein>
<evidence type="ECO:0000313" key="1">
    <source>
        <dbReference type="EMBL" id="GAA0611503.1"/>
    </source>
</evidence>
<dbReference type="InterPro" id="IPR012545">
    <property type="entry name" value="DUF1697"/>
</dbReference>
<organism evidence="1 2">
    <name type="scientific">Virgibacillus siamensis</name>
    <dbReference type="NCBI Taxonomy" id="480071"/>
    <lineage>
        <taxon>Bacteria</taxon>
        <taxon>Bacillati</taxon>
        <taxon>Bacillota</taxon>
        <taxon>Bacilli</taxon>
        <taxon>Bacillales</taxon>
        <taxon>Bacillaceae</taxon>
        <taxon>Virgibacillus</taxon>
    </lineage>
</organism>
<dbReference type="RefSeq" id="WP_343815110.1">
    <property type="nucleotide sequence ID" value="NZ_BAAADS010000025.1"/>
</dbReference>
<name>A0ABN1GH77_9BACI</name>
<dbReference type="PANTHER" id="PTHR36439">
    <property type="entry name" value="BLL4334 PROTEIN"/>
    <property type="match status" value="1"/>
</dbReference>
<keyword evidence="2" id="KW-1185">Reference proteome</keyword>
<dbReference type="PANTHER" id="PTHR36439:SF1">
    <property type="entry name" value="DUF1697 DOMAIN-CONTAINING PROTEIN"/>
    <property type="match status" value="1"/>
</dbReference>
<dbReference type="Proteomes" id="UP001500866">
    <property type="component" value="Unassembled WGS sequence"/>
</dbReference>
<accession>A0ABN1GH77</accession>
<proteinExistence type="predicted"/>